<dbReference type="GeneID" id="66880798"/>
<dbReference type="Proteomes" id="UP000255169">
    <property type="component" value="Unassembled WGS sequence"/>
</dbReference>
<dbReference type="AlphaFoldDB" id="A0A085UAT3"/>
<name>A0A085UAT3_YERRU</name>
<dbReference type="KEGG" id="yrb:UGYR_08175"/>
<organism evidence="1">
    <name type="scientific">Yersinia ruckeri</name>
    <dbReference type="NCBI Taxonomy" id="29486"/>
    <lineage>
        <taxon>Bacteria</taxon>
        <taxon>Pseudomonadati</taxon>
        <taxon>Pseudomonadota</taxon>
        <taxon>Gammaproteobacteria</taxon>
        <taxon>Enterobacterales</taxon>
        <taxon>Yersiniaceae</taxon>
        <taxon>Yersinia</taxon>
    </lineage>
</organism>
<dbReference type="PATRIC" id="fig|29486.44.peg.357"/>
<dbReference type="EMBL" id="UHJG01000001">
    <property type="protein sequence ID" value="SUQ01171.1"/>
    <property type="molecule type" value="Genomic_DNA"/>
</dbReference>
<evidence type="ECO:0000313" key="3">
    <source>
        <dbReference type="Proteomes" id="UP000255169"/>
    </source>
</evidence>
<keyword evidence="3" id="KW-1185">Reference proteome</keyword>
<proteinExistence type="predicted"/>
<sequence length="102" mass="10592">MIKLNNEEMSCVYGSVDNRQVIKDILIDSVLGAGFGAPGGPPGMLLGAGLGASQSVIHSAINHGPVDVKIPTVPMGPIWNGSGVNIMKNTWVPGFGSKVNMY</sequence>
<gene>
    <name evidence="2" type="primary">mceA</name>
    <name evidence="1" type="ORF">CSF007_16025</name>
    <name evidence="2" type="ORF">NCTC10476_02518</name>
</gene>
<protein>
    <submittedName>
        <fullName evidence="2">Microcin E492</fullName>
    </submittedName>
</protein>
<reference evidence="1" key="1">
    <citation type="journal article" date="2015" name="Genome Announc.">
        <title>Complete Genome Sequence of Yersinia ruckeri Strain CSF007-82, Etiologic Agent of Red Mouth Disease in Salmonid Fish.</title>
        <authorList>
            <person name="Nelson M.C."/>
            <person name="LaPatra S.E."/>
            <person name="Welch T.J."/>
            <person name="Graf J."/>
        </authorList>
    </citation>
    <scope>NUCLEOTIDE SEQUENCE</scope>
    <source>
        <strain evidence="1">CSF007-82</strain>
    </source>
</reference>
<dbReference type="RefSeq" id="WP_004719321.1">
    <property type="nucleotide sequence ID" value="NZ_CABIHR010000008.1"/>
</dbReference>
<evidence type="ECO:0000313" key="1">
    <source>
        <dbReference type="EMBL" id="CEK28927.1"/>
    </source>
</evidence>
<dbReference type="OrthoDB" id="6480704at2"/>
<reference evidence="2 3" key="2">
    <citation type="submission" date="2018-06" db="EMBL/GenBank/DDBJ databases">
        <authorList>
            <consortium name="Pathogen Informatics"/>
            <person name="Doyle S."/>
        </authorList>
    </citation>
    <scope>NUCLEOTIDE SEQUENCE [LARGE SCALE GENOMIC DNA]</scope>
    <source>
        <strain evidence="2 3">NCTC10476</strain>
    </source>
</reference>
<accession>A0A085UAT3</accession>
<dbReference type="EMBL" id="LN681231">
    <property type="protein sequence ID" value="CEK28927.1"/>
    <property type="molecule type" value="Genomic_DNA"/>
</dbReference>
<dbReference type="STRING" id="29486.UGYR_08175"/>
<evidence type="ECO:0000313" key="2">
    <source>
        <dbReference type="EMBL" id="SUQ01171.1"/>
    </source>
</evidence>